<gene>
    <name evidence="18" type="ORF">GCM10010124_19280</name>
</gene>
<keyword evidence="11" id="KW-0808">Transferase</keyword>
<evidence type="ECO:0000256" key="9">
    <source>
        <dbReference type="ARBA" id="ARBA00012523"/>
    </source>
</evidence>
<comment type="caution">
    <text evidence="18">The sequence shown here is derived from an EMBL/GenBank/DDBJ whole genome shotgun (WGS) entry which is preliminary data.</text>
</comment>
<comment type="pathway">
    <text evidence="5">Cofactor biosynthesis; adenosylcobalamin biosynthesis; adenosylcobalamin from cob(II)yrinate a,c-diamide: step 6/7.</text>
</comment>
<evidence type="ECO:0000256" key="7">
    <source>
        <dbReference type="ARBA" id="ARBA00007490"/>
    </source>
</evidence>
<sequence>MSDGNWRSVLVLGGIRSGKSAYAERLAAAAARVRYVATAAAPDPADAEWQARVAAHRERRPAGWRTEELGADPTELAATLAGAAPDEVVLVDDLGGWVTAALAAGAADPTTGADDPTAGAEGLIPGAEGLAAAAQALARAVAASPARVVLVSPEVGLTLVAPTPLGRAFTDALGTLNQAVAGACDRVALVVAGQPTWLKHERAPGARQAGAASVTEVAPAPAEALPDDWDIPLPDEVLAAQARAALATLAPGLGRLVEGIAFTAGTRGVHPPRPYAVPVVVALHADRGGALATGEAPGHERRDALLAGRGPLAALAAQAGARVEVLSLGEVRPVEDGPAATAEAAAAAMAQGYQLARRAAAEGADLLLVAATGAGTASAATALAAALGRAEPAALLPRVVDTEGLIDDLSWMRRCAAVRRAVFAVRREVDPLAVLAGVGGGDIAAAAGLVLGAAAHRVPVLLDGPVGAAGALAAAEFAPDVRHWYLLPDEGRGPLLPGLAGLLGTSALTDLDLDLGEGCAGLTALGVLNAALALAGTLLAEADA</sequence>
<proteinExistence type="inferred from homology"/>
<dbReference type="EC" id="2.7.1.156" evidence="8"/>
<dbReference type="InterPro" id="IPR036087">
    <property type="entry name" value="Nict_dMeBzImd_PRibTrfase_sf"/>
</dbReference>
<evidence type="ECO:0000256" key="5">
    <source>
        <dbReference type="ARBA" id="ARBA00004692"/>
    </source>
</evidence>
<evidence type="ECO:0000313" key="18">
    <source>
        <dbReference type="EMBL" id="GGK26765.1"/>
    </source>
</evidence>
<evidence type="ECO:0000256" key="12">
    <source>
        <dbReference type="ARBA" id="ARBA00022741"/>
    </source>
</evidence>
<keyword evidence="19" id="KW-1185">Reference proteome</keyword>
<dbReference type="Pfam" id="PF02277">
    <property type="entry name" value="DBI_PRT"/>
    <property type="match status" value="1"/>
</dbReference>
<comment type="pathway">
    <text evidence="6">Cofactor biosynthesis; adenosylcobalamin biosynthesis; adenosylcobalamin from cob(II)yrinate a,c-diamide: step 5/7.</text>
</comment>
<dbReference type="SUPFAM" id="SSF52540">
    <property type="entry name" value="P-loop containing nucleoside triphosphate hydrolases"/>
    <property type="match status" value="1"/>
</dbReference>
<dbReference type="GO" id="GO:0008939">
    <property type="term" value="F:nicotinate-nucleotide-dimethylbenzimidazole phosphoribosyltransferase activity"/>
    <property type="evidence" value="ECO:0007669"/>
    <property type="project" value="InterPro"/>
</dbReference>
<dbReference type="EMBL" id="BMQC01000005">
    <property type="protein sequence ID" value="GGK26765.1"/>
    <property type="molecule type" value="Genomic_DNA"/>
</dbReference>
<dbReference type="UniPathway" id="UPA00148">
    <property type="reaction ID" value="UER00236"/>
</dbReference>
<dbReference type="AlphaFoldDB" id="A0A8J3BJV2"/>
<dbReference type="GO" id="GO:0009236">
    <property type="term" value="P:cobalamin biosynthetic process"/>
    <property type="evidence" value="ECO:0007669"/>
    <property type="project" value="UniProtKB-UniPathway"/>
</dbReference>
<evidence type="ECO:0000256" key="17">
    <source>
        <dbReference type="ARBA" id="ARBA00030571"/>
    </source>
</evidence>
<evidence type="ECO:0000256" key="6">
    <source>
        <dbReference type="ARBA" id="ARBA00005159"/>
    </source>
</evidence>
<dbReference type="Pfam" id="PF02283">
    <property type="entry name" value="CobU"/>
    <property type="match status" value="1"/>
</dbReference>
<dbReference type="GO" id="GO:0043752">
    <property type="term" value="F:adenosylcobinamide kinase activity"/>
    <property type="evidence" value="ECO:0007669"/>
    <property type="project" value="UniProtKB-EC"/>
</dbReference>
<dbReference type="Gene3D" id="3.40.50.10210">
    <property type="match status" value="1"/>
</dbReference>
<dbReference type="SUPFAM" id="SSF52733">
    <property type="entry name" value="Nicotinate mononucleotide:5,6-dimethylbenzimidazole phosphoribosyltransferase (CobT)"/>
    <property type="match status" value="1"/>
</dbReference>
<dbReference type="InterPro" id="IPR003203">
    <property type="entry name" value="CobU/CobP"/>
</dbReference>
<dbReference type="EC" id="2.7.7.62" evidence="9"/>
<name>A0A8J3BJV2_9ACTN</name>
<comment type="catalytic activity">
    <reaction evidence="3">
        <text>adenosylcob(III)inamide + GTP = adenosylcob(III)inamide phosphate + GDP + H(+)</text>
        <dbReference type="Rhea" id="RHEA:15765"/>
        <dbReference type="ChEBI" id="CHEBI:2480"/>
        <dbReference type="ChEBI" id="CHEBI:15378"/>
        <dbReference type="ChEBI" id="CHEBI:37565"/>
        <dbReference type="ChEBI" id="CHEBI:58189"/>
        <dbReference type="ChEBI" id="CHEBI:58502"/>
        <dbReference type="EC" id="2.7.1.156"/>
    </reaction>
</comment>
<evidence type="ECO:0000256" key="15">
    <source>
        <dbReference type="ARBA" id="ARBA00023134"/>
    </source>
</evidence>
<evidence type="ECO:0000256" key="11">
    <source>
        <dbReference type="ARBA" id="ARBA00022679"/>
    </source>
</evidence>
<dbReference type="GO" id="GO:0005525">
    <property type="term" value="F:GTP binding"/>
    <property type="evidence" value="ECO:0007669"/>
    <property type="project" value="UniProtKB-KW"/>
</dbReference>
<protein>
    <recommendedName>
        <fullName evidence="16">Adenosylcobinamide kinase</fullName>
        <ecNumber evidence="8">2.7.1.156</ecNumber>
        <ecNumber evidence="9">2.7.7.62</ecNumber>
    </recommendedName>
    <alternativeName>
        <fullName evidence="17">Adenosylcobinamide-phosphate guanylyltransferase</fullName>
    </alternativeName>
</protein>
<comment type="similarity">
    <text evidence="7">Belongs to the CobU/CobP family.</text>
</comment>
<evidence type="ECO:0000256" key="10">
    <source>
        <dbReference type="ARBA" id="ARBA00022573"/>
    </source>
</evidence>
<dbReference type="RefSeq" id="WP_189113871.1">
    <property type="nucleotide sequence ID" value="NZ_BMQC01000005.1"/>
</dbReference>
<reference evidence="18" key="1">
    <citation type="journal article" date="2014" name="Int. J. Syst. Evol. Microbiol.">
        <title>Complete genome sequence of Corynebacterium casei LMG S-19264T (=DSM 44701T), isolated from a smear-ripened cheese.</title>
        <authorList>
            <consortium name="US DOE Joint Genome Institute (JGI-PGF)"/>
            <person name="Walter F."/>
            <person name="Albersmeier A."/>
            <person name="Kalinowski J."/>
            <person name="Ruckert C."/>
        </authorList>
    </citation>
    <scope>NUCLEOTIDE SEQUENCE</scope>
    <source>
        <strain evidence="18">JCM 3091</strain>
    </source>
</reference>
<evidence type="ECO:0000256" key="2">
    <source>
        <dbReference type="ARBA" id="ARBA00000711"/>
    </source>
</evidence>
<evidence type="ECO:0000256" key="4">
    <source>
        <dbReference type="ARBA" id="ARBA00003889"/>
    </source>
</evidence>
<keyword evidence="14" id="KW-0067">ATP-binding</keyword>
<evidence type="ECO:0000313" key="19">
    <source>
        <dbReference type="Proteomes" id="UP000662200"/>
    </source>
</evidence>
<dbReference type="InterPro" id="IPR003200">
    <property type="entry name" value="Nict_dMeBzImd_PRibTrfase"/>
</dbReference>
<evidence type="ECO:0000256" key="16">
    <source>
        <dbReference type="ARBA" id="ARBA00029570"/>
    </source>
</evidence>
<dbReference type="PANTHER" id="PTHR34848:SF1">
    <property type="entry name" value="BIFUNCTIONAL ADENOSYLCOBALAMIN BIOSYNTHESIS PROTEIN COBU"/>
    <property type="match status" value="1"/>
</dbReference>
<evidence type="ECO:0000256" key="14">
    <source>
        <dbReference type="ARBA" id="ARBA00022840"/>
    </source>
</evidence>
<dbReference type="Proteomes" id="UP000662200">
    <property type="component" value="Unassembled WGS sequence"/>
</dbReference>
<dbReference type="GO" id="GO:0005524">
    <property type="term" value="F:ATP binding"/>
    <property type="evidence" value="ECO:0007669"/>
    <property type="project" value="UniProtKB-KW"/>
</dbReference>
<comment type="catalytic activity">
    <reaction evidence="2">
        <text>adenosylcob(III)inamide phosphate + GTP + H(+) = adenosylcob(III)inamide-GDP + diphosphate</text>
        <dbReference type="Rhea" id="RHEA:22712"/>
        <dbReference type="ChEBI" id="CHEBI:15378"/>
        <dbReference type="ChEBI" id="CHEBI:33019"/>
        <dbReference type="ChEBI" id="CHEBI:37565"/>
        <dbReference type="ChEBI" id="CHEBI:58502"/>
        <dbReference type="ChEBI" id="CHEBI:60487"/>
        <dbReference type="EC" id="2.7.7.62"/>
    </reaction>
</comment>
<keyword evidence="12" id="KW-0547">Nucleotide-binding</keyword>
<keyword evidence="10" id="KW-0169">Cobalamin biosynthesis</keyword>
<keyword evidence="15" id="KW-0342">GTP-binding</keyword>
<dbReference type="Gene3D" id="3.40.50.300">
    <property type="entry name" value="P-loop containing nucleotide triphosphate hydrolases"/>
    <property type="match status" value="1"/>
</dbReference>
<evidence type="ECO:0000256" key="13">
    <source>
        <dbReference type="ARBA" id="ARBA00022777"/>
    </source>
</evidence>
<reference evidence="18" key="2">
    <citation type="submission" date="2020-09" db="EMBL/GenBank/DDBJ databases">
        <authorList>
            <person name="Sun Q."/>
            <person name="Ohkuma M."/>
        </authorList>
    </citation>
    <scope>NUCLEOTIDE SEQUENCE</scope>
    <source>
        <strain evidence="18">JCM 3091</strain>
    </source>
</reference>
<comment type="function">
    <text evidence="4">Catalyzes ATP-dependent phosphorylation of adenosylcobinamide and addition of GMP to adenosylcobinamide phosphate.</text>
</comment>
<evidence type="ECO:0000256" key="8">
    <source>
        <dbReference type="ARBA" id="ARBA00012016"/>
    </source>
</evidence>
<evidence type="ECO:0000256" key="1">
    <source>
        <dbReference type="ARBA" id="ARBA00000312"/>
    </source>
</evidence>
<organism evidence="18 19">
    <name type="scientific">Pilimelia terevasa</name>
    <dbReference type="NCBI Taxonomy" id="53372"/>
    <lineage>
        <taxon>Bacteria</taxon>
        <taxon>Bacillati</taxon>
        <taxon>Actinomycetota</taxon>
        <taxon>Actinomycetes</taxon>
        <taxon>Micromonosporales</taxon>
        <taxon>Micromonosporaceae</taxon>
        <taxon>Pilimelia</taxon>
    </lineage>
</organism>
<dbReference type="InterPro" id="IPR027417">
    <property type="entry name" value="P-loop_NTPase"/>
</dbReference>
<keyword evidence="13" id="KW-0418">Kinase</keyword>
<dbReference type="PANTHER" id="PTHR34848">
    <property type="match status" value="1"/>
</dbReference>
<evidence type="ECO:0000256" key="3">
    <source>
        <dbReference type="ARBA" id="ARBA00001522"/>
    </source>
</evidence>
<comment type="catalytic activity">
    <reaction evidence="1">
        <text>adenosylcob(III)inamide + ATP = adenosylcob(III)inamide phosphate + ADP + H(+)</text>
        <dbReference type="Rhea" id="RHEA:15769"/>
        <dbReference type="ChEBI" id="CHEBI:2480"/>
        <dbReference type="ChEBI" id="CHEBI:15378"/>
        <dbReference type="ChEBI" id="CHEBI:30616"/>
        <dbReference type="ChEBI" id="CHEBI:58502"/>
        <dbReference type="ChEBI" id="CHEBI:456216"/>
        <dbReference type="EC" id="2.7.1.156"/>
    </reaction>
</comment>
<accession>A0A8J3BJV2</accession>
<dbReference type="GO" id="GO:0008820">
    <property type="term" value="F:cobinamide phosphate guanylyltransferase activity"/>
    <property type="evidence" value="ECO:0007669"/>
    <property type="project" value="UniProtKB-EC"/>
</dbReference>